<dbReference type="InterPro" id="IPR011527">
    <property type="entry name" value="ABC1_TM_dom"/>
</dbReference>
<keyword evidence="8 10" id="KW-0472">Membrane</keyword>
<proteinExistence type="predicted"/>
<dbReference type="CDD" id="cd18604">
    <property type="entry name" value="ABC_6TM_VMR1_D2_like"/>
    <property type="match status" value="1"/>
</dbReference>
<feature type="transmembrane region" description="Helical" evidence="10">
    <location>
        <begin position="482"/>
        <end position="503"/>
    </location>
</feature>
<feature type="transmembrane region" description="Helical" evidence="10">
    <location>
        <begin position="586"/>
        <end position="607"/>
    </location>
</feature>
<keyword evidence="6" id="KW-0067">ATP-binding</keyword>
<evidence type="ECO:0000256" key="4">
    <source>
        <dbReference type="ARBA" id="ARBA00022737"/>
    </source>
</evidence>
<dbReference type="FunFam" id="3.40.50.300:FF:000838">
    <property type="entry name" value="ABC multidrug transporter (Eurofung)"/>
    <property type="match status" value="1"/>
</dbReference>
<dbReference type="Pfam" id="PF00664">
    <property type="entry name" value="ABC_membrane"/>
    <property type="match status" value="2"/>
</dbReference>
<keyword evidence="2" id="KW-0813">Transport</keyword>
<feature type="transmembrane region" description="Helical" evidence="10">
    <location>
        <begin position="1083"/>
        <end position="1111"/>
    </location>
</feature>
<feature type="transmembrane region" description="Helical" evidence="10">
    <location>
        <begin position="172"/>
        <end position="191"/>
    </location>
</feature>
<evidence type="ECO:0000259" key="12">
    <source>
        <dbReference type="PROSITE" id="PS50929"/>
    </source>
</evidence>
<evidence type="ECO:0000256" key="2">
    <source>
        <dbReference type="ARBA" id="ARBA00022448"/>
    </source>
</evidence>
<feature type="transmembrane region" description="Helical" evidence="10">
    <location>
        <begin position="388"/>
        <end position="408"/>
    </location>
</feature>
<dbReference type="PANTHER" id="PTHR24223">
    <property type="entry name" value="ATP-BINDING CASSETTE SUB-FAMILY C"/>
    <property type="match status" value="1"/>
</dbReference>
<keyword evidence="14" id="KW-1185">Reference proteome</keyword>
<name>A0A3M9Y6M1_9PEZI</name>
<evidence type="ECO:0000256" key="5">
    <source>
        <dbReference type="ARBA" id="ARBA00022741"/>
    </source>
</evidence>
<feature type="transmembrane region" description="Helical" evidence="10">
    <location>
        <begin position="945"/>
        <end position="974"/>
    </location>
</feature>
<dbReference type="InterPro" id="IPR037143">
    <property type="entry name" value="4-PPantetheinyl_Trfase_dom_sf"/>
</dbReference>
<dbReference type="CDD" id="cd18596">
    <property type="entry name" value="ABC_6TM_VMR1_D1_like"/>
    <property type="match status" value="1"/>
</dbReference>
<feature type="domain" description="ABC transporter" evidence="11">
    <location>
        <begin position="675"/>
        <end position="898"/>
    </location>
</feature>
<evidence type="ECO:0000256" key="3">
    <source>
        <dbReference type="ARBA" id="ARBA00022692"/>
    </source>
</evidence>
<dbReference type="GO" id="GO:0140359">
    <property type="term" value="F:ABC-type transporter activity"/>
    <property type="evidence" value="ECO:0007669"/>
    <property type="project" value="InterPro"/>
</dbReference>
<keyword evidence="5" id="KW-0547">Nucleotide-binding</keyword>
<dbReference type="Gene3D" id="1.20.1560.10">
    <property type="entry name" value="ABC transporter type 1, transmembrane domain"/>
    <property type="match status" value="2"/>
</dbReference>
<dbReference type="GO" id="GO:0005524">
    <property type="term" value="F:ATP binding"/>
    <property type="evidence" value="ECO:0007669"/>
    <property type="project" value="UniProtKB-KW"/>
</dbReference>
<evidence type="ECO:0000256" key="1">
    <source>
        <dbReference type="ARBA" id="ARBA00004141"/>
    </source>
</evidence>
<feature type="transmembrane region" description="Helical" evidence="10">
    <location>
        <begin position="105"/>
        <end position="125"/>
    </location>
</feature>
<dbReference type="InterPro" id="IPR017871">
    <property type="entry name" value="ABC_transporter-like_CS"/>
</dbReference>
<dbReference type="EMBL" id="RBVV01000068">
    <property type="protein sequence ID" value="RNJ55881.1"/>
    <property type="molecule type" value="Genomic_DNA"/>
</dbReference>
<dbReference type="InterPro" id="IPR027417">
    <property type="entry name" value="P-loop_NTPase"/>
</dbReference>
<dbReference type="SUPFAM" id="SSF52540">
    <property type="entry name" value="P-loop containing nucleoside triphosphate hydrolases"/>
    <property type="match status" value="2"/>
</dbReference>
<dbReference type="RefSeq" id="XP_028494039.1">
    <property type="nucleotide sequence ID" value="XM_028642074.1"/>
</dbReference>
<evidence type="ECO:0000256" key="6">
    <source>
        <dbReference type="ARBA" id="ARBA00022840"/>
    </source>
</evidence>
<evidence type="ECO:0000313" key="13">
    <source>
        <dbReference type="EMBL" id="RNJ55881.1"/>
    </source>
</evidence>
<dbReference type="InterPro" id="IPR003439">
    <property type="entry name" value="ABC_transporter-like_ATP-bd"/>
</dbReference>
<protein>
    <submittedName>
        <fullName evidence="13">Multidrug resistance-associated protein 6</fullName>
    </submittedName>
</protein>
<dbReference type="PROSITE" id="PS00211">
    <property type="entry name" value="ABC_TRANSPORTER_1"/>
    <property type="match status" value="2"/>
</dbReference>
<comment type="subcellular location">
    <subcellularLocation>
        <location evidence="1">Membrane</location>
        <topology evidence="1">Multi-pass membrane protein</topology>
    </subcellularLocation>
</comment>
<dbReference type="GeneID" id="39611664"/>
<feature type="domain" description="ABC transporter" evidence="11">
    <location>
        <begin position="1287"/>
        <end position="1539"/>
    </location>
</feature>
<evidence type="ECO:0000256" key="10">
    <source>
        <dbReference type="SAM" id="Phobius"/>
    </source>
</evidence>
<dbReference type="SUPFAM" id="SSF90123">
    <property type="entry name" value="ABC transporter transmembrane region"/>
    <property type="match status" value="2"/>
</dbReference>
<keyword evidence="7 10" id="KW-1133">Transmembrane helix</keyword>
<dbReference type="GO" id="GO:0005737">
    <property type="term" value="C:cytoplasm"/>
    <property type="evidence" value="ECO:0007669"/>
    <property type="project" value="UniProtKB-ARBA"/>
</dbReference>
<dbReference type="PANTHER" id="PTHR24223:SF356">
    <property type="entry name" value="ATP-BINDING CASSETTE TRANSPORTER ABC4"/>
    <property type="match status" value="1"/>
</dbReference>
<feature type="domain" description="ABC transmembrane type-1" evidence="12">
    <location>
        <begin position="348"/>
        <end position="649"/>
    </location>
</feature>
<reference evidence="13 14" key="1">
    <citation type="submission" date="2018-10" db="EMBL/GenBank/DDBJ databases">
        <title>Genome sequence of Verticillium nonalfalfae VnAa140.</title>
        <authorList>
            <person name="Stajich J.E."/>
            <person name="Kasson M.T."/>
        </authorList>
    </citation>
    <scope>NUCLEOTIDE SEQUENCE [LARGE SCALE GENOMIC DNA]</scope>
    <source>
        <strain evidence="13 14">VnAa140</strain>
    </source>
</reference>
<dbReference type="Gene3D" id="3.90.470.20">
    <property type="entry name" value="4'-phosphopantetheinyl transferase domain"/>
    <property type="match status" value="1"/>
</dbReference>
<dbReference type="GO" id="GO:0000287">
    <property type="term" value="F:magnesium ion binding"/>
    <property type="evidence" value="ECO:0007669"/>
    <property type="project" value="InterPro"/>
</dbReference>
<dbReference type="InterPro" id="IPR036640">
    <property type="entry name" value="ABC1_TM_sf"/>
</dbReference>
<feature type="compositionally biased region" description="Basic and acidic residues" evidence="9">
    <location>
        <begin position="914"/>
        <end position="925"/>
    </location>
</feature>
<keyword evidence="4" id="KW-0677">Repeat</keyword>
<dbReference type="Gene3D" id="3.40.50.300">
    <property type="entry name" value="P-loop containing nucleotide triphosphate hydrolases"/>
    <property type="match status" value="2"/>
</dbReference>
<dbReference type="PROSITE" id="PS50893">
    <property type="entry name" value="ABC_TRANSPORTER_2"/>
    <property type="match status" value="2"/>
</dbReference>
<dbReference type="PROSITE" id="PS50929">
    <property type="entry name" value="ABC_TM1F"/>
    <property type="match status" value="2"/>
</dbReference>
<evidence type="ECO:0000256" key="8">
    <source>
        <dbReference type="ARBA" id="ARBA00023136"/>
    </source>
</evidence>
<feature type="transmembrane region" description="Helical" evidence="10">
    <location>
        <begin position="509"/>
        <end position="530"/>
    </location>
</feature>
<dbReference type="InterPro" id="IPR003593">
    <property type="entry name" value="AAA+_ATPase"/>
</dbReference>
<dbReference type="Proteomes" id="UP000267145">
    <property type="component" value="Unassembled WGS sequence"/>
</dbReference>
<dbReference type="CDD" id="cd03244">
    <property type="entry name" value="ABCC_MRP_domain2"/>
    <property type="match status" value="1"/>
</dbReference>
<dbReference type="Pfam" id="PF00005">
    <property type="entry name" value="ABC_tran"/>
    <property type="match status" value="2"/>
</dbReference>
<dbReference type="FunFam" id="1.20.1560.10:FF:000013">
    <property type="entry name" value="ABC transporter C family member 2"/>
    <property type="match status" value="1"/>
</dbReference>
<feature type="transmembrane region" description="Helical" evidence="10">
    <location>
        <begin position="994"/>
        <end position="1019"/>
    </location>
</feature>
<feature type="transmembrane region" description="Helical" evidence="10">
    <location>
        <begin position="146"/>
        <end position="166"/>
    </location>
</feature>
<dbReference type="GO" id="GO:0016020">
    <property type="term" value="C:membrane"/>
    <property type="evidence" value="ECO:0007669"/>
    <property type="project" value="UniProtKB-SubCell"/>
</dbReference>
<evidence type="ECO:0000256" key="7">
    <source>
        <dbReference type="ARBA" id="ARBA00022989"/>
    </source>
</evidence>
<feature type="domain" description="ABC transmembrane type-1" evidence="12">
    <location>
        <begin position="959"/>
        <end position="1238"/>
    </location>
</feature>
<dbReference type="GO" id="GO:0016887">
    <property type="term" value="F:ATP hydrolysis activity"/>
    <property type="evidence" value="ECO:0007669"/>
    <property type="project" value="InterPro"/>
</dbReference>
<evidence type="ECO:0000256" key="9">
    <source>
        <dbReference type="SAM" id="MobiDB-lite"/>
    </source>
</evidence>
<dbReference type="STRING" id="1051616.A0A3M9Y6M1"/>
<keyword evidence="3 10" id="KW-0812">Transmembrane</keyword>
<feature type="transmembrane region" description="Helical" evidence="10">
    <location>
        <begin position="229"/>
        <end position="252"/>
    </location>
</feature>
<dbReference type="GO" id="GO:0008897">
    <property type="term" value="F:holo-[acyl-carrier-protein] synthase activity"/>
    <property type="evidence" value="ECO:0007669"/>
    <property type="project" value="InterPro"/>
</dbReference>
<dbReference type="InterPro" id="IPR050173">
    <property type="entry name" value="ABC_transporter_C-like"/>
</dbReference>
<dbReference type="CDD" id="cd03250">
    <property type="entry name" value="ABCC_MRP_domain1"/>
    <property type="match status" value="1"/>
</dbReference>
<gene>
    <name evidence="13" type="primary">ABCC6</name>
    <name evidence="13" type="ORF">D7B24_007975</name>
</gene>
<sequence>MKSLNHFPLPLNIGTDICQVSRIFRLLTGPRGTRFLHRVLTPEERAAASATQLRPLPAPAGSLDGGFEVLRANHPEWWKRSTFVAGRINDGRLPWVTEISLLAEAGHLQILIILVSLLWTSYRLLNRQYTKRIRHQHSASAVRWRWEACALTIRATTFVFLVLAASEGQTNALSAVCAAYALIFALSRLINDMEWRHIALHQTNFVLTTTLILVAASAILPCIEAREPATIAFPLKGAVISLALSVFVSLITPREWVPPSLKHAMPKGTVETDPAPEEVCSWADYYLTYDWLTPLIWTGASRPVTIDDLPKLAWYDDPLLLLSKIKAARAKSKNTLWTVLRLLKKEALIMASCIATAYLLELVAPFALYQLLSYLADPKGSVIRPWVWLLLMFCGPLSRSVCFQQYVFTSTRLIVRVKSSMTQELYHRAIASKDVEDDVFAIPSKDKKAKPEAKTAQTSSSTGRLANLMAADVDAVFMSRDIIMIMIGVPTGTCASIIGLYKMLGWPSLVGATVLLLASPLSIFIAQLMAKTTRIVRRAQDSRISLVSEYLSSIRAVKYFAWEDAAINRILEARENEQQHMWRVSLLYVGLGQVTQLIPQAALLLIFSLHVAVMKQPLTAATAFTTVYLVKNIRKNITQAGSLSRNVTAAMIALNRLDKYFDSTVPVEQYSEGPLAMKQATFRRNKLATFVLRDISVDFVEAGLNVVSGQSGSGKTTLLLAILGETDRQHGTVTRPKDVAFASQTAWLQNETIQDNILFNSAFEQMRYDRVIDACCLSFDLSQMDNGDKTVVGENGASLSGGQKARVALARALYSKAPLLLLDDIFSALDAKTSALLWERCFCSDMLDGRTTVLVAQQPWVAAQADLAITLDKGEVVSTEQNLGIVRQPVVASQEVAGGSNLGEPELEAESDALNDRNKTADDSTGKNLVAQEMKASGKSARLMFFKYMTCFGSPFYAVVCLLVMLFMNMAWLGSSLWLSIWVEAYSKQEAVDIAFYLGIYAAFTFAETISYALMVLVFENGAWHAAKKLHRDFIRAVMRVSLSWYKDVPVGRIINRFSRDMYSVDSTICSQLRNFLDCGMSILFRLGAISSILPVFMLPAAVTCAIGVVVGEMYTRTAVTIKRLVASAQSPVFTQFSDTLAGLAVIRAREGMGDVFSEALAERLRTWSRAAEANYNCNRWVAMRVDVITALVGLTAGIIAVSKAGIVAAGLVGFSLTNATGLSQTILHLVRSMNDLEVEMQSFARVREYAGLEPEEKSDKSYAEEGQFADDDEHVIPRHWPATGKIEFRNVTIRYDPEGPNILTNVDLKFNAGERVAIVGRTGSGKSTLVLSLLRFTHIVSGEILYDGIDITKTPRRRLREALTIIPQEAVLFNGTVESNLDPTGNVEEQTLAKALQSCRDIASFQNQTNGALDADGNAPRAGIALSTQVTAKGENFSHGQRQVLSLCRALVRKSRLMLLDEATASMDYETDRGIQEALRRELDEAGGDRTLVTIAHRLRTIIDYDTVVVMAGGRVVEVGRPKELYARAGVFYDMVYHSGEGEELKEMLGGDGESSEVSS</sequence>
<evidence type="ECO:0000259" key="11">
    <source>
        <dbReference type="PROSITE" id="PS50893"/>
    </source>
</evidence>
<comment type="caution">
    <text evidence="13">The sequence shown here is derived from an EMBL/GenBank/DDBJ whole genome shotgun (WGS) entry which is preliminary data.</text>
</comment>
<feature type="transmembrane region" description="Helical" evidence="10">
    <location>
        <begin position="203"/>
        <end position="223"/>
    </location>
</feature>
<evidence type="ECO:0000313" key="14">
    <source>
        <dbReference type="Proteomes" id="UP000267145"/>
    </source>
</evidence>
<feature type="transmembrane region" description="Helical" evidence="10">
    <location>
        <begin position="347"/>
        <end position="368"/>
    </location>
</feature>
<dbReference type="SMART" id="SM00382">
    <property type="entry name" value="AAA"/>
    <property type="match status" value="2"/>
</dbReference>
<accession>A0A3M9Y6M1</accession>
<organism evidence="13 14">
    <name type="scientific">Verticillium nonalfalfae</name>
    <dbReference type="NCBI Taxonomy" id="1051616"/>
    <lineage>
        <taxon>Eukaryota</taxon>
        <taxon>Fungi</taxon>
        <taxon>Dikarya</taxon>
        <taxon>Ascomycota</taxon>
        <taxon>Pezizomycotina</taxon>
        <taxon>Sordariomycetes</taxon>
        <taxon>Hypocreomycetidae</taxon>
        <taxon>Glomerellales</taxon>
        <taxon>Plectosphaerellaceae</taxon>
        <taxon>Verticillium</taxon>
    </lineage>
</organism>
<feature type="region of interest" description="Disordered" evidence="9">
    <location>
        <begin position="900"/>
        <end position="925"/>
    </location>
</feature>